<keyword evidence="4" id="KW-1185">Reference proteome</keyword>
<evidence type="ECO:0000313" key="3">
    <source>
        <dbReference type="EMBL" id="KZN96299.1"/>
    </source>
</evidence>
<protein>
    <recommendedName>
        <fullName evidence="6">YqfQ-like protein</fullName>
    </recommendedName>
</protein>
<evidence type="ECO:0000313" key="2">
    <source>
        <dbReference type="EMBL" id="ASS91938.1"/>
    </source>
</evidence>
<name>A0A165XQM2_9BACI</name>
<evidence type="ECO:0000313" key="4">
    <source>
        <dbReference type="Proteomes" id="UP000076476"/>
    </source>
</evidence>
<accession>A0A164AZI3</accession>
<dbReference type="EMBL" id="LWBR01000024">
    <property type="protein sequence ID" value="KZN96299.1"/>
    <property type="molecule type" value="Genomic_DNA"/>
</dbReference>
<dbReference type="Proteomes" id="UP000076476">
    <property type="component" value="Unassembled WGS sequence"/>
</dbReference>
<reference evidence="3 4" key="1">
    <citation type="submission" date="2016-04" db="EMBL/GenBank/DDBJ databases">
        <title>Draft genome sequence of Aeribacillus pallidus 8m3 from petroleum reservoir.</title>
        <authorList>
            <person name="Poltaraus A.B."/>
            <person name="Nazina T.N."/>
            <person name="Tourova T.P."/>
            <person name="Malakho S.M."/>
            <person name="Korshunova A.V."/>
            <person name="Sokolova D.S."/>
        </authorList>
    </citation>
    <scope>NUCLEOTIDE SEQUENCE [LARGE SCALE GENOMIC DNA]</scope>
    <source>
        <strain evidence="3 4">8m3</strain>
    </source>
</reference>
<accession>A0A165XQM2</accession>
<evidence type="ECO:0000313" key="5">
    <source>
        <dbReference type="Proteomes" id="UP000214606"/>
    </source>
</evidence>
<feature type="compositionally biased region" description="Basic and acidic residues" evidence="1">
    <location>
        <begin position="132"/>
        <end position="144"/>
    </location>
</feature>
<organism evidence="3 4">
    <name type="scientific">Aeribacillus pallidus</name>
    <dbReference type="NCBI Taxonomy" id="33936"/>
    <lineage>
        <taxon>Bacteria</taxon>
        <taxon>Bacillati</taxon>
        <taxon>Bacillota</taxon>
        <taxon>Bacilli</taxon>
        <taxon>Bacillales</taxon>
        <taxon>Bacillaceae</taxon>
        <taxon>Aeribacillus</taxon>
    </lineage>
</organism>
<dbReference type="STRING" id="33936.AZI98_09590"/>
<evidence type="ECO:0000256" key="1">
    <source>
        <dbReference type="SAM" id="MobiDB-lite"/>
    </source>
</evidence>
<dbReference type="Pfam" id="PF14181">
    <property type="entry name" value="YqfQ"/>
    <property type="match status" value="1"/>
</dbReference>
<dbReference type="EMBL" id="CP017703">
    <property type="protein sequence ID" value="ASS91938.1"/>
    <property type="molecule type" value="Genomic_DNA"/>
</dbReference>
<reference evidence="2 5" key="2">
    <citation type="submission" date="2016-10" db="EMBL/GenBank/DDBJ databases">
        <title>The whole genome sequencing and assembly of Aeribacillus pallidus KCTC3564 strain.</title>
        <authorList>
            <person name="Lee Y.-J."/>
            <person name="Park M.-K."/>
            <person name="Yi H."/>
            <person name="Bahn Y.-S."/>
            <person name="Kim J.F."/>
            <person name="Lee D.-W."/>
        </authorList>
    </citation>
    <scope>NUCLEOTIDE SEQUENCE [LARGE SCALE GENOMIC DNA]</scope>
    <source>
        <strain evidence="2 5">KCTC3564</strain>
    </source>
</reference>
<evidence type="ECO:0008006" key="6">
    <source>
        <dbReference type="Google" id="ProtNLM"/>
    </source>
</evidence>
<dbReference type="OrthoDB" id="2860117at2"/>
<feature type="region of interest" description="Disordered" evidence="1">
    <location>
        <begin position="121"/>
        <end position="164"/>
    </location>
</feature>
<proteinExistence type="predicted"/>
<dbReference type="InterPro" id="IPR025571">
    <property type="entry name" value="YqfQ"/>
</dbReference>
<dbReference type="KEGG" id="apak:AP3564_18285"/>
<gene>
    <name evidence="2" type="ORF">AP3564_18285</name>
    <name evidence="3" type="ORF">AZI98_09590</name>
</gene>
<dbReference type="AlphaFoldDB" id="A0A165XQM2"/>
<sequence length="164" mass="18274">MHPYRAFPPFRQQPLIRPFFGGGYHPFWGQPPVQQWPVPPRGGLQSLFSRFLPSSTMHAGSIPSSGAVQSLTNPANLSNMLTNVQKVLGVAQQVTPMVQQYGPLIRNLPAMFKIYRELKNADTDSSEEDDIKENSSSKRLKEQTADDSPSDENTSGESKPKLYI</sequence>
<dbReference type="Proteomes" id="UP000214606">
    <property type="component" value="Chromosome"/>
</dbReference>